<feature type="signal peptide" evidence="1">
    <location>
        <begin position="1"/>
        <end position="26"/>
    </location>
</feature>
<evidence type="ECO:0000313" key="3">
    <source>
        <dbReference type="Proteomes" id="UP001551675"/>
    </source>
</evidence>
<dbReference type="EMBL" id="JBFALK010000004">
    <property type="protein sequence ID" value="MEV0969091.1"/>
    <property type="molecule type" value="Genomic_DNA"/>
</dbReference>
<keyword evidence="1" id="KW-0732">Signal</keyword>
<dbReference type="Gene3D" id="2.50.20.20">
    <property type="match status" value="1"/>
</dbReference>
<sequence>MKFRNTVAIAALTAAATAAIPAAAHASSAADPADAVAKQFGTGRGVKLSETSTITFGSEIISYRVKGAFGFGKSGIAAADVTRVPTVDGKTGDRFHFRVVGGVTYAYGGVWGDEWTKVNQKYKPQEFSEQNIDVFERATLRKLLTTATKHAPGGKVGGVRTTAYSGTADFGAMHAVSPAFRAEFGKLTAKERKTRITWRLWVDGKGLPRRLTTSWKRGPSDDFPMDTGSAVTTNYDAWGSKVTVASPLE</sequence>
<feature type="chain" id="PRO_5045964743" evidence="1">
    <location>
        <begin position="27"/>
        <end position="249"/>
    </location>
</feature>
<dbReference type="RefSeq" id="WP_358131953.1">
    <property type="nucleotide sequence ID" value="NZ_JBFALK010000004.1"/>
</dbReference>
<keyword evidence="3" id="KW-1185">Reference proteome</keyword>
<comment type="caution">
    <text evidence="2">The sequence shown here is derived from an EMBL/GenBank/DDBJ whole genome shotgun (WGS) entry which is preliminary data.</text>
</comment>
<organism evidence="2 3">
    <name type="scientific">Microtetraspora glauca</name>
    <dbReference type="NCBI Taxonomy" id="1996"/>
    <lineage>
        <taxon>Bacteria</taxon>
        <taxon>Bacillati</taxon>
        <taxon>Actinomycetota</taxon>
        <taxon>Actinomycetes</taxon>
        <taxon>Streptosporangiales</taxon>
        <taxon>Streptosporangiaceae</taxon>
        <taxon>Microtetraspora</taxon>
    </lineage>
</organism>
<dbReference type="InterPro" id="IPR029046">
    <property type="entry name" value="LolA/LolB/LppX"/>
</dbReference>
<evidence type="ECO:0000256" key="1">
    <source>
        <dbReference type="SAM" id="SignalP"/>
    </source>
</evidence>
<evidence type="ECO:0000313" key="2">
    <source>
        <dbReference type="EMBL" id="MEV0969091.1"/>
    </source>
</evidence>
<proteinExistence type="predicted"/>
<protein>
    <submittedName>
        <fullName evidence="2">Uncharacterized protein</fullName>
    </submittedName>
</protein>
<dbReference type="SUPFAM" id="SSF89392">
    <property type="entry name" value="Prokaryotic lipoproteins and lipoprotein localization factors"/>
    <property type="match status" value="1"/>
</dbReference>
<accession>A0ABV3GCC7</accession>
<name>A0ABV3GCC7_MICGL</name>
<gene>
    <name evidence="2" type="ORF">AB0I59_10685</name>
</gene>
<dbReference type="Proteomes" id="UP001551675">
    <property type="component" value="Unassembled WGS sequence"/>
</dbReference>
<reference evidence="2 3" key="1">
    <citation type="submission" date="2024-06" db="EMBL/GenBank/DDBJ databases">
        <title>The Natural Products Discovery Center: Release of the First 8490 Sequenced Strains for Exploring Actinobacteria Biosynthetic Diversity.</title>
        <authorList>
            <person name="Kalkreuter E."/>
            <person name="Kautsar S.A."/>
            <person name="Yang D."/>
            <person name="Bader C.D."/>
            <person name="Teijaro C.N."/>
            <person name="Fluegel L."/>
            <person name="Davis C.M."/>
            <person name="Simpson J.R."/>
            <person name="Lauterbach L."/>
            <person name="Steele A.D."/>
            <person name="Gui C."/>
            <person name="Meng S."/>
            <person name="Li G."/>
            <person name="Viehrig K."/>
            <person name="Ye F."/>
            <person name="Su P."/>
            <person name="Kiefer A.F."/>
            <person name="Nichols A."/>
            <person name="Cepeda A.J."/>
            <person name="Yan W."/>
            <person name="Fan B."/>
            <person name="Jiang Y."/>
            <person name="Adhikari A."/>
            <person name="Zheng C.-J."/>
            <person name="Schuster L."/>
            <person name="Cowan T.M."/>
            <person name="Smanski M.J."/>
            <person name="Chevrette M.G."/>
            <person name="De Carvalho L.P.S."/>
            <person name="Shen B."/>
        </authorList>
    </citation>
    <scope>NUCLEOTIDE SEQUENCE [LARGE SCALE GENOMIC DNA]</scope>
    <source>
        <strain evidence="2 3">NPDC050100</strain>
    </source>
</reference>